<proteinExistence type="predicted"/>
<dbReference type="EMBL" id="BSYO01000001">
    <property type="protein sequence ID" value="GMG98524.1"/>
    <property type="molecule type" value="Genomic_DNA"/>
</dbReference>
<comment type="caution">
    <text evidence="1">The sequence shown here is derived from an EMBL/GenBank/DDBJ whole genome shotgun (WGS) entry which is preliminary data.</text>
</comment>
<evidence type="ECO:0000313" key="2">
    <source>
        <dbReference type="Proteomes" id="UP001279734"/>
    </source>
</evidence>
<reference evidence="1" key="1">
    <citation type="submission" date="2023-05" db="EMBL/GenBank/DDBJ databases">
        <title>Nepenthes gracilis genome sequencing.</title>
        <authorList>
            <person name="Fukushima K."/>
        </authorList>
    </citation>
    <scope>NUCLEOTIDE SEQUENCE</scope>
    <source>
        <strain evidence="1">SING2019-196</strain>
    </source>
</reference>
<keyword evidence="2" id="KW-1185">Reference proteome</keyword>
<evidence type="ECO:0000313" key="1">
    <source>
        <dbReference type="EMBL" id="GMG98524.1"/>
    </source>
</evidence>
<protein>
    <submittedName>
        <fullName evidence="1">Uncharacterized protein</fullName>
    </submittedName>
</protein>
<accession>A0AAD3P4C7</accession>
<gene>
    <name evidence="1" type="ORF">Nepgr_000364</name>
</gene>
<dbReference type="Proteomes" id="UP001279734">
    <property type="component" value="Unassembled WGS sequence"/>
</dbReference>
<organism evidence="1 2">
    <name type="scientific">Nepenthes gracilis</name>
    <name type="common">Slender pitcher plant</name>
    <dbReference type="NCBI Taxonomy" id="150966"/>
    <lineage>
        <taxon>Eukaryota</taxon>
        <taxon>Viridiplantae</taxon>
        <taxon>Streptophyta</taxon>
        <taxon>Embryophyta</taxon>
        <taxon>Tracheophyta</taxon>
        <taxon>Spermatophyta</taxon>
        <taxon>Magnoliopsida</taxon>
        <taxon>eudicotyledons</taxon>
        <taxon>Gunneridae</taxon>
        <taxon>Pentapetalae</taxon>
        <taxon>Caryophyllales</taxon>
        <taxon>Nepenthaceae</taxon>
        <taxon>Nepenthes</taxon>
    </lineage>
</organism>
<dbReference type="AlphaFoldDB" id="A0AAD3P4C7"/>
<name>A0AAD3P4C7_NEPGR</name>
<sequence>MKTGETGKHQKERDGAEATLKIHIFVERSWKGFVMRSLDEVFESSKGSKEKLQMNEASNILKFNSYLKRLQIGIGSQLSSPCSYHFPTLDSNLLSSAHPFGFSILRRNITKYSCVVPWMKKHPLVELHRKSRLTAGSGRLHW</sequence>